<keyword evidence="2 6" id="KW-0645">Protease</keyword>
<keyword evidence="3 6" id="KW-0833">Ubl conjugation pathway</keyword>
<dbReference type="InterPro" id="IPR029071">
    <property type="entry name" value="Ubiquitin-like_domsf"/>
</dbReference>
<evidence type="ECO:0000256" key="5">
    <source>
        <dbReference type="ARBA" id="ARBA00022807"/>
    </source>
</evidence>
<dbReference type="OrthoDB" id="333239at2759"/>
<keyword evidence="11" id="KW-1185">Reference proteome</keyword>
<dbReference type="GO" id="GO:0070628">
    <property type="term" value="F:proteasome binding"/>
    <property type="evidence" value="ECO:0007669"/>
    <property type="project" value="TreeGrafter"/>
</dbReference>
<reference evidence="10 11" key="1">
    <citation type="journal article" date="2012" name="MBio">
        <title>Comparative genome analysis of three eukaryotic parasites with differing abilities to transform leukocytes reveals key mediators of Theileria-induced leukocyte transformation.</title>
        <authorList>
            <person name="Hayashida K."/>
            <person name="Hara Y."/>
            <person name="Abe T."/>
            <person name="Yamasaki C."/>
            <person name="Toyoda A."/>
            <person name="Kosuge T."/>
            <person name="Suzuki Y."/>
            <person name="Sato Y."/>
            <person name="Kawashima S."/>
            <person name="Katayama T."/>
            <person name="Wakaguri H."/>
            <person name="Inoue N."/>
            <person name="Homma K."/>
            <person name="Tada-Umezaki M."/>
            <person name="Yagi Y."/>
            <person name="Fujii Y."/>
            <person name="Habara T."/>
            <person name="Kanehisa M."/>
            <person name="Watanabe H."/>
            <person name="Ito K."/>
            <person name="Gojobori T."/>
            <person name="Sugawara H."/>
            <person name="Imanishi T."/>
            <person name="Weir W."/>
            <person name="Gardner M."/>
            <person name="Pain A."/>
            <person name="Shiels B."/>
            <person name="Hattori M."/>
            <person name="Nene V."/>
            <person name="Sugimoto C."/>
        </authorList>
    </citation>
    <scope>NUCLEOTIDE SEQUENCE [LARGE SCALE GENOMIC DNA]</scope>
    <source>
        <strain evidence="10 11">Shintoku</strain>
    </source>
</reference>
<dbReference type="Pfam" id="PF00443">
    <property type="entry name" value="UCH"/>
    <property type="match status" value="1"/>
</dbReference>
<dbReference type="PROSITE" id="PS00972">
    <property type="entry name" value="USP_1"/>
    <property type="match status" value="1"/>
</dbReference>
<dbReference type="SMART" id="SM00213">
    <property type="entry name" value="UBQ"/>
    <property type="match status" value="1"/>
</dbReference>
<dbReference type="Proteomes" id="UP000003786">
    <property type="component" value="Chromosome 4"/>
</dbReference>
<dbReference type="PANTHER" id="PTHR43982">
    <property type="entry name" value="UBIQUITIN CARBOXYL-TERMINAL HYDROLASE"/>
    <property type="match status" value="1"/>
</dbReference>
<dbReference type="InterPro" id="IPR018200">
    <property type="entry name" value="USP_CS"/>
</dbReference>
<dbReference type="InterPro" id="IPR028889">
    <property type="entry name" value="USP"/>
</dbReference>
<dbReference type="CDD" id="cd16104">
    <property type="entry name" value="Ubl_USP14_like"/>
    <property type="match status" value="1"/>
</dbReference>
<keyword evidence="4 6" id="KW-0378">Hydrolase</keyword>
<evidence type="ECO:0000259" key="9">
    <source>
        <dbReference type="PROSITE" id="PS50235"/>
    </source>
</evidence>
<dbReference type="GO" id="GO:0061136">
    <property type="term" value="P:regulation of proteasomal protein catabolic process"/>
    <property type="evidence" value="ECO:0007669"/>
    <property type="project" value="TreeGrafter"/>
</dbReference>
<dbReference type="STRING" id="869250.J4DQ38"/>
<evidence type="ECO:0000256" key="4">
    <source>
        <dbReference type="ARBA" id="ARBA00022801"/>
    </source>
</evidence>
<feature type="region of interest" description="Disordered" evidence="7">
    <location>
        <begin position="386"/>
        <end position="417"/>
    </location>
</feature>
<name>J4DQ38_THEOR</name>
<gene>
    <name evidence="10" type="ORF">TOT_040000161</name>
</gene>
<feature type="compositionally biased region" description="Basic and acidic residues" evidence="7">
    <location>
        <begin position="397"/>
        <end position="413"/>
    </location>
</feature>
<dbReference type="InterPro" id="IPR001394">
    <property type="entry name" value="Peptidase_C19_UCH"/>
</dbReference>
<evidence type="ECO:0000256" key="6">
    <source>
        <dbReference type="RuleBase" id="RU366025"/>
    </source>
</evidence>
<dbReference type="PROSITE" id="PS50053">
    <property type="entry name" value="UBIQUITIN_2"/>
    <property type="match status" value="1"/>
</dbReference>
<dbReference type="InterPro" id="IPR044635">
    <property type="entry name" value="UBP14-like"/>
</dbReference>
<evidence type="ECO:0000256" key="7">
    <source>
        <dbReference type="SAM" id="MobiDB-lite"/>
    </source>
</evidence>
<dbReference type="MEROPS" id="C19.A78"/>
<comment type="similarity">
    <text evidence="6">Belongs to the peptidase C19 family.</text>
</comment>
<dbReference type="SUPFAM" id="SSF54236">
    <property type="entry name" value="Ubiquitin-like"/>
    <property type="match status" value="1"/>
</dbReference>
<dbReference type="eggNOG" id="KOG1872">
    <property type="taxonomic scope" value="Eukaryota"/>
</dbReference>
<dbReference type="GO" id="GO:0016579">
    <property type="term" value="P:protein deubiquitination"/>
    <property type="evidence" value="ECO:0007669"/>
    <property type="project" value="InterPro"/>
</dbReference>
<feature type="domain" description="USP" evidence="9">
    <location>
        <begin position="114"/>
        <end position="513"/>
    </location>
</feature>
<dbReference type="GeneID" id="20716255"/>
<proteinExistence type="inferred from homology"/>
<evidence type="ECO:0000256" key="3">
    <source>
        <dbReference type="ARBA" id="ARBA00022786"/>
    </source>
</evidence>
<feature type="domain" description="Ubiquitin-like" evidence="8">
    <location>
        <begin position="8"/>
        <end position="76"/>
    </location>
</feature>
<dbReference type="InterPro" id="IPR038765">
    <property type="entry name" value="Papain-like_cys_pep_sf"/>
</dbReference>
<evidence type="ECO:0000313" key="10">
    <source>
        <dbReference type="EMBL" id="BAM41779.1"/>
    </source>
</evidence>
<organism evidence="10 11">
    <name type="scientific">Theileria orientalis strain Shintoku</name>
    <dbReference type="NCBI Taxonomy" id="869250"/>
    <lineage>
        <taxon>Eukaryota</taxon>
        <taxon>Sar</taxon>
        <taxon>Alveolata</taxon>
        <taxon>Apicomplexa</taxon>
        <taxon>Aconoidasida</taxon>
        <taxon>Piroplasmida</taxon>
        <taxon>Theileriidae</taxon>
        <taxon>Theileria</taxon>
    </lineage>
</organism>
<evidence type="ECO:0000313" key="11">
    <source>
        <dbReference type="Proteomes" id="UP000003786"/>
    </source>
</evidence>
<dbReference type="InterPro" id="IPR000626">
    <property type="entry name" value="Ubiquitin-like_dom"/>
</dbReference>
<dbReference type="Gene3D" id="3.10.20.90">
    <property type="entry name" value="Phosphatidylinositol 3-kinase Catalytic Subunit, Chain A, domain 1"/>
    <property type="match status" value="1"/>
</dbReference>
<dbReference type="PROSITE" id="PS50235">
    <property type="entry name" value="USP_3"/>
    <property type="match status" value="1"/>
</dbReference>
<dbReference type="AlphaFoldDB" id="J4DQ38"/>
<dbReference type="EC" id="3.4.19.12" evidence="6"/>
<dbReference type="Gene3D" id="3.90.70.10">
    <property type="entry name" value="Cysteine proteinases"/>
    <property type="match status" value="1"/>
</dbReference>
<evidence type="ECO:0000256" key="1">
    <source>
        <dbReference type="ARBA" id="ARBA00000707"/>
    </source>
</evidence>
<dbReference type="Pfam" id="PF00240">
    <property type="entry name" value="ubiquitin"/>
    <property type="match status" value="1"/>
</dbReference>
<sequence length="517" mass="58883">MDNQDNTVSVNVKWMTKLYSDLKMYLDEPLDTFKVQLWTLTGVPPERQKIMFKGIIPNDADLRKLKIGNGAKLMLIGSADKPPECNEKIRFFEELTSVEKAKLMKNNKIKKMPPGIMNLGNTCYFNSVLQFLFPVTELWTYVSKLTKSPESSVDMSFAKSLLEMKNQLSFSLERYVPLVQIQGLRKLNPLFCRKDEKTGIYMQQDAEECLNCILSHLNGLSDEKISQKTFGFSLLSKIEPIKTEKGDDMKSLEPAKEDKEFEFTTSVDHNLLLSCYMGTPLKSVGTLMDGISLSLNEEILKFSEKLGSDVMHKKVSLLSSLPKYLIAHLVRFEWKQKSNVSLSDSIKAKICRRVNFERFIDVTSLCEEDLQKKLRAARSYELKKQDAENMEVDTEDNGDKAEQKTEVNPEKPAIDGYELSEGEYATGKYELVSIVTHQGRTADAGHYICWSKDTRDAKSNGTTEEPDSKKGKTKDKWLKFDDDVVTEHDWGTFDLCGGRSDYHIAVLLLYKAQTTTL</sequence>
<dbReference type="SUPFAM" id="SSF54001">
    <property type="entry name" value="Cysteine proteinases"/>
    <property type="match status" value="1"/>
</dbReference>
<keyword evidence="5 6" id="KW-0788">Thiol protease</keyword>
<dbReference type="GO" id="GO:0004843">
    <property type="term" value="F:cysteine-type deubiquitinase activity"/>
    <property type="evidence" value="ECO:0007669"/>
    <property type="project" value="UniProtKB-UniRule"/>
</dbReference>
<dbReference type="PANTHER" id="PTHR43982:SF1">
    <property type="entry name" value="UBIQUITIN CARBOXYL-TERMINAL HYDROLASE 14"/>
    <property type="match status" value="1"/>
</dbReference>
<comment type="catalytic activity">
    <reaction evidence="1 6">
        <text>Thiol-dependent hydrolysis of ester, thioester, amide, peptide and isopeptide bonds formed by the C-terminal Gly of ubiquitin (a 76-residue protein attached to proteins as an intracellular targeting signal).</text>
        <dbReference type="EC" id="3.4.19.12"/>
    </reaction>
</comment>
<dbReference type="GO" id="GO:0043161">
    <property type="term" value="P:proteasome-mediated ubiquitin-dependent protein catabolic process"/>
    <property type="evidence" value="ECO:0007669"/>
    <property type="project" value="InterPro"/>
</dbReference>
<evidence type="ECO:0000259" key="8">
    <source>
        <dbReference type="PROSITE" id="PS50053"/>
    </source>
</evidence>
<dbReference type="RefSeq" id="XP_009692080.1">
    <property type="nucleotide sequence ID" value="XM_009693785.1"/>
</dbReference>
<protein>
    <recommendedName>
        <fullName evidence="6">Ubiquitin carboxyl-terminal hydrolase</fullName>
        <ecNumber evidence="6">3.4.19.12</ecNumber>
    </recommendedName>
</protein>
<dbReference type="KEGG" id="tot:TOT_040000161"/>
<dbReference type="PROSITE" id="PS00973">
    <property type="entry name" value="USP_2"/>
    <property type="match status" value="1"/>
</dbReference>
<evidence type="ECO:0000256" key="2">
    <source>
        <dbReference type="ARBA" id="ARBA00022670"/>
    </source>
</evidence>
<dbReference type="OMA" id="FKSDAEY"/>
<dbReference type="EMBL" id="AP011949">
    <property type="protein sequence ID" value="BAM41779.1"/>
    <property type="molecule type" value="Genomic_DNA"/>
</dbReference>
<accession>J4DQ38</accession>
<dbReference type="VEuPathDB" id="PiroplasmaDB:TOT_040000161"/>